<dbReference type="SUPFAM" id="SSF52540">
    <property type="entry name" value="P-loop containing nucleoside triphosphate hydrolases"/>
    <property type="match status" value="2"/>
</dbReference>
<dbReference type="AlphaFoldDB" id="A0A068QSJ7"/>
<evidence type="ECO:0000256" key="3">
    <source>
        <dbReference type="ARBA" id="ARBA00022741"/>
    </source>
</evidence>
<evidence type="ECO:0000256" key="1">
    <source>
        <dbReference type="ARBA" id="ARBA00008675"/>
    </source>
</evidence>
<keyword evidence="5" id="KW-0143">Chaperone</keyword>
<dbReference type="Pfam" id="PF00004">
    <property type="entry name" value="AAA"/>
    <property type="match status" value="1"/>
</dbReference>
<dbReference type="GO" id="GO:0034605">
    <property type="term" value="P:cellular response to heat"/>
    <property type="evidence" value="ECO:0007669"/>
    <property type="project" value="TreeGrafter"/>
</dbReference>
<evidence type="ECO:0000256" key="7">
    <source>
        <dbReference type="SAM" id="Coils"/>
    </source>
</evidence>
<dbReference type="RefSeq" id="WP_045970614.1">
    <property type="nucleotide sequence ID" value="NZ_CAWMED010000001.1"/>
</dbReference>
<reference evidence="10 12" key="2">
    <citation type="submission" date="2019-07" db="EMBL/GenBank/DDBJ databases">
        <title>Genomic Encyclopedia of Type Strains, Phase I: the one thousand microbial genomes (KMG-I) project.</title>
        <authorList>
            <person name="Kyrpides N."/>
        </authorList>
    </citation>
    <scope>NUCLEOTIDE SEQUENCE [LARGE SCALE GENOMIC DNA]</scope>
    <source>
        <strain evidence="10 12">DSM 17909</strain>
    </source>
</reference>
<dbReference type="Gene3D" id="1.10.1780.10">
    <property type="entry name" value="Clp, N-terminal domain"/>
    <property type="match status" value="1"/>
</dbReference>
<dbReference type="InterPro" id="IPR036628">
    <property type="entry name" value="Clp_N_dom_sf"/>
</dbReference>
<dbReference type="Pfam" id="PF17871">
    <property type="entry name" value="AAA_lid_9"/>
    <property type="match status" value="1"/>
</dbReference>
<evidence type="ECO:0000256" key="6">
    <source>
        <dbReference type="PROSITE-ProRule" id="PRU01251"/>
    </source>
</evidence>
<keyword evidence="12" id="KW-1185">Reference proteome</keyword>
<dbReference type="InterPro" id="IPR018368">
    <property type="entry name" value="ClpA/B_CS1"/>
</dbReference>
<dbReference type="InterPro" id="IPR050130">
    <property type="entry name" value="ClpA_ClpB"/>
</dbReference>
<evidence type="ECO:0000313" key="12">
    <source>
        <dbReference type="Proteomes" id="UP000324170"/>
    </source>
</evidence>
<evidence type="ECO:0000313" key="11">
    <source>
        <dbReference type="Proteomes" id="UP000032721"/>
    </source>
</evidence>
<dbReference type="CDD" id="cd19499">
    <property type="entry name" value="RecA-like_ClpB_Hsp104-like"/>
    <property type="match status" value="1"/>
</dbReference>
<proteinExistence type="inferred from homology"/>
<dbReference type="OrthoDB" id="9803641at2"/>
<dbReference type="PROSITE" id="PS51903">
    <property type="entry name" value="CLP_R"/>
    <property type="match status" value="1"/>
</dbReference>
<dbReference type="HOGENOM" id="CLU_005070_1_0_6"/>
<dbReference type="SMART" id="SM00382">
    <property type="entry name" value="AAA"/>
    <property type="match status" value="2"/>
</dbReference>
<dbReference type="InterPro" id="IPR019489">
    <property type="entry name" value="Clp_ATPase_C"/>
</dbReference>
<dbReference type="Pfam" id="PF02861">
    <property type="entry name" value="Clp_N"/>
    <property type="match status" value="1"/>
</dbReference>
<dbReference type="FunFam" id="3.40.50.300:FF:000025">
    <property type="entry name" value="ATP-dependent Clp protease subunit"/>
    <property type="match status" value="1"/>
</dbReference>
<dbReference type="InterPro" id="IPR001270">
    <property type="entry name" value="ClpA/B"/>
</dbReference>
<dbReference type="KEGG" id="xdo:XDD1_2030"/>
<dbReference type="PROSITE" id="PS00870">
    <property type="entry name" value="CLPAB_1"/>
    <property type="match status" value="1"/>
</dbReference>
<dbReference type="Proteomes" id="UP000032721">
    <property type="component" value="Chromosome"/>
</dbReference>
<sequence length="878" mass="97821">MSEISRSVLFGKLNRTLFTCLESATSFCKLRGNPYVELVHWLHQLMQQQNSDLQQLIRYFSLDESALTEDIVTALDRLPRGASAISDLSEHIDNAVERAWVYGSLKFGVSEIRSAHLLIGILKTFNLRNTLKSISPQFDQINADTLLDNFTGICNDSDESQASASSTDIQGITPQAAANSSLQQSSLQQYGQELTARARNGEIDPVSGRDEEIRQIIDILMRRRQNNPLLTGEAGVGKTAVIEGLALKIVAQEVPPPLRNVQLWLLDIGMLQAGAGAKGEFESRLRKVIDEVQSSPTPIILFIDEIHTLIGAGGQQGTGDAANLLKPALARGQLRTLGATTWSEYKKYIEKDPALTRRFQVVQVHEPDESKALLMLRSLVKALEQHHHVLLLDEAVEAAVRLSHRYIPARQLPDKAVALLDTACARVAISQYAEPAQLEDCRHRIEALHIEREIAEREFKLGIGDQQRSETILHELATLEAQKAQLQERWEQELFLIDKIISLRIQLHTEQYDDVPEAKHAELSALQQQLKTVQGEEPLIFAAVDSNIVSSVVSDWTGIPLNRMVKDEIDAVLQLADTLSQRVIGQYHGLELIAKRVRTSRAKLDDPNKPVGVFMLCGPSGVGKTETALALAETLYGGEQNLITINMSEFQEAHTVSTLKGAPPGYVGYGEGGVLTEAVRRRPYSVVLLDEIEKAHPDVHEIFFQVFDKGWMEDGEGRHIDFRNTIIILTSNIGTELINALCTQQETLPEPEKLSAALRKPLLNVFPAALLGRLLVIPYYPLSDEVMISIVQLQLARIKKRLLENHGITATFDDAMVEHIVSRCTEIESGGRMVDAILTNTLLPQISQQLLSASAHHEQYQHLRVSLEQDEFQFQFTH</sequence>
<dbReference type="Pfam" id="PF07724">
    <property type="entry name" value="AAA_2"/>
    <property type="match status" value="1"/>
</dbReference>
<dbReference type="Gene3D" id="3.40.50.300">
    <property type="entry name" value="P-loop containing nucleotide triphosphate hydrolases"/>
    <property type="match status" value="3"/>
</dbReference>
<dbReference type="EMBL" id="VNHN01000051">
    <property type="protein sequence ID" value="TYP01431.1"/>
    <property type="molecule type" value="Genomic_DNA"/>
</dbReference>
<dbReference type="InterPro" id="IPR004176">
    <property type="entry name" value="Clp_R_N"/>
</dbReference>
<dbReference type="InterPro" id="IPR027417">
    <property type="entry name" value="P-loop_NTPase"/>
</dbReference>
<dbReference type="PRINTS" id="PR00300">
    <property type="entry name" value="CLPPROTEASEA"/>
</dbReference>
<keyword evidence="3" id="KW-0547">Nucleotide-binding</keyword>
<dbReference type="InterPro" id="IPR041546">
    <property type="entry name" value="ClpA/ClpB_AAA_lid"/>
</dbReference>
<dbReference type="Gene3D" id="1.10.8.60">
    <property type="match status" value="1"/>
</dbReference>
<accession>A0A068QSJ7</accession>
<dbReference type="Proteomes" id="UP000324170">
    <property type="component" value="Unassembled WGS sequence"/>
</dbReference>
<reference evidence="9 11" key="1">
    <citation type="submission" date="2013-07" db="EMBL/GenBank/DDBJ databases">
        <authorList>
            <person name="Genoscope - CEA"/>
        </authorList>
    </citation>
    <scope>NUCLEOTIDE SEQUENCE [LARGE SCALE GENOMIC DNA]</scope>
    <source>
        <strain evidence="9">FRM16</strain>
        <strain evidence="11">FRM16 / DSM 17909</strain>
    </source>
</reference>
<name>A0A068QSJ7_9GAMM</name>
<dbReference type="CDD" id="cd00009">
    <property type="entry name" value="AAA"/>
    <property type="match status" value="1"/>
</dbReference>
<dbReference type="Pfam" id="PF10431">
    <property type="entry name" value="ClpB_D2-small"/>
    <property type="match status" value="1"/>
</dbReference>
<keyword evidence="4" id="KW-0067">ATP-binding</keyword>
<dbReference type="PANTHER" id="PTHR11638">
    <property type="entry name" value="ATP-DEPENDENT CLP PROTEASE"/>
    <property type="match status" value="1"/>
</dbReference>
<dbReference type="GO" id="GO:0016887">
    <property type="term" value="F:ATP hydrolysis activity"/>
    <property type="evidence" value="ECO:0007669"/>
    <property type="project" value="InterPro"/>
</dbReference>
<dbReference type="STRING" id="351671.XDD1_2030"/>
<evidence type="ECO:0000256" key="4">
    <source>
        <dbReference type="ARBA" id="ARBA00022840"/>
    </source>
</evidence>
<dbReference type="NCBIfam" id="TIGR03345">
    <property type="entry name" value="VI_ClpV1"/>
    <property type="match status" value="1"/>
</dbReference>
<evidence type="ECO:0000256" key="5">
    <source>
        <dbReference type="ARBA" id="ARBA00023186"/>
    </source>
</evidence>
<dbReference type="InterPro" id="IPR003593">
    <property type="entry name" value="AAA+_ATPase"/>
</dbReference>
<feature type="domain" description="Clp R" evidence="8">
    <location>
        <begin position="10"/>
        <end position="153"/>
    </location>
</feature>
<evidence type="ECO:0000259" key="8">
    <source>
        <dbReference type="PROSITE" id="PS51903"/>
    </source>
</evidence>
<evidence type="ECO:0000313" key="9">
    <source>
        <dbReference type="EMBL" id="CDG17729.1"/>
    </source>
</evidence>
<keyword evidence="2 6" id="KW-0677">Repeat</keyword>
<protein>
    <submittedName>
        <fullName evidence="9">Putative ClpA/B-type chaperone (Putative ATPase with chaperone activity probable component of SST VI cluster)</fullName>
    </submittedName>
    <submittedName>
        <fullName evidence="10">Type VI secretion system protein VasG</fullName>
    </submittedName>
</protein>
<organism evidence="9 11">
    <name type="scientific">Xenorhabdus doucetiae</name>
    <dbReference type="NCBI Taxonomy" id="351671"/>
    <lineage>
        <taxon>Bacteria</taxon>
        <taxon>Pseudomonadati</taxon>
        <taxon>Pseudomonadota</taxon>
        <taxon>Gammaproteobacteria</taxon>
        <taxon>Enterobacterales</taxon>
        <taxon>Morganellaceae</taxon>
        <taxon>Xenorhabdus</taxon>
    </lineage>
</organism>
<evidence type="ECO:0000256" key="2">
    <source>
        <dbReference type="ARBA" id="ARBA00022737"/>
    </source>
</evidence>
<dbReference type="GO" id="GO:0005524">
    <property type="term" value="F:ATP binding"/>
    <property type="evidence" value="ECO:0007669"/>
    <property type="project" value="UniProtKB-KW"/>
</dbReference>
<gene>
    <name evidence="10" type="ORF">LY16_02691</name>
    <name evidence="9" type="ORF">XDD1_2030</name>
</gene>
<feature type="coiled-coil region" evidence="7">
    <location>
        <begin position="438"/>
        <end position="489"/>
    </location>
</feature>
<dbReference type="InterPro" id="IPR017729">
    <property type="entry name" value="ATPase_T6SS_ClpV1"/>
</dbReference>
<comment type="similarity">
    <text evidence="1">Belongs to the ClpA/ClpB family.</text>
</comment>
<dbReference type="EMBL" id="FO704550">
    <property type="protein sequence ID" value="CDG17729.1"/>
    <property type="molecule type" value="Genomic_DNA"/>
</dbReference>
<dbReference type="GO" id="GO:0005737">
    <property type="term" value="C:cytoplasm"/>
    <property type="evidence" value="ECO:0007669"/>
    <property type="project" value="TreeGrafter"/>
</dbReference>
<dbReference type="SUPFAM" id="SSF81923">
    <property type="entry name" value="Double Clp-N motif"/>
    <property type="match status" value="1"/>
</dbReference>
<dbReference type="PANTHER" id="PTHR11638:SF184">
    <property type="entry name" value="ATPASE WITH CHAPERONE ACTIVITY"/>
    <property type="match status" value="1"/>
</dbReference>
<evidence type="ECO:0000313" key="10">
    <source>
        <dbReference type="EMBL" id="TYP01431.1"/>
    </source>
</evidence>
<dbReference type="InterPro" id="IPR003959">
    <property type="entry name" value="ATPase_AAA_core"/>
</dbReference>
<dbReference type="SMART" id="SM01086">
    <property type="entry name" value="ClpB_D2-small"/>
    <property type="match status" value="1"/>
</dbReference>
<keyword evidence="7" id="KW-0175">Coiled coil</keyword>